<dbReference type="EMBL" id="CM009290">
    <property type="protein sequence ID" value="KAI9401827.1"/>
    <property type="molecule type" value="Genomic_DNA"/>
</dbReference>
<dbReference type="Proteomes" id="UP000006729">
    <property type="component" value="Chromosome 1"/>
</dbReference>
<accession>A0ACC0TJR7</accession>
<comment type="caution">
    <text evidence="1">The sequence shown here is derived from an EMBL/GenBank/DDBJ whole genome shotgun (WGS) entry which is preliminary data.</text>
</comment>
<reference evidence="1 2" key="1">
    <citation type="journal article" date="2006" name="Science">
        <title>The genome of black cottonwood, Populus trichocarpa (Torr. &amp; Gray).</title>
        <authorList>
            <person name="Tuskan G.A."/>
            <person name="Difazio S."/>
            <person name="Jansson S."/>
            <person name="Bohlmann J."/>
            <person name="Grigoriev I."/>
            <person name="Hellsten U."/>
            <person name="Putnam N."/>
            <person name="Ralph S."/>
            <person name="Rombauts S."/>
            <person name="Salamov A."/>
            <person name="Schein J."/>
            <person name="Sterck L."/>
            <person name="Aerts A."/>
            <person name="Bhalerao R.R."/>
            <person name="Bhalerao R.P."/>
            <person name="Blaudez D."/>
            <person name="Boerjan W."/>
            <person name="Brun A."/>
            <person name="Brunner A."/>
            <person name="Busov V."/>
            <person name="Campbell M."/>
            <person name="Carlson J."/>
            <person name="Chalot M."/>
            <person name="Chapman J."/>
            <person name="Chen G.L."/>
            <person name="Cooper D."/>
            <person name="Coutinho P.M."/>
            <person name="Couturier J."/>
            <person name="Covert S."/>
            <person name="Cronk Q."/>
            <person name="Cunningham R."/>
            <person name="Davis J."/>
            <person name="Degroeve S."/>
            <person name="Dejardin A."/>
            <person name="Depamphilis C."/>
            <person name="Detter J."/>
            <person name="Dirks B."/>
            <person name="Dubchak I."/>
            <person name="Duplessis S."/>
            <person name="Ehlting J."/>
            <person name="Ellis B."/>
            <person name="Gendler K."/>
            <person name="Goodstein D."/>
            <person name="Gribskov M."/>
            <person name="Grimwood J."/>
            <person name="Groover A."/>
            <person name="Gunter L."/>
            <person name="Hamberger B."/>
            <person name="Heinze B."/>
            <person name="Helariutta Y."/>
            <person name="Henrissat B."/>
            <person name="Holligan D."/>
            <person name="Holt R."/>
            <person name="Huang W."/>
            <person name="Islam-Faridi N."/>
            <person name="Jones S."/>
            <person name="Jones-Rhoades M."/>
            <person name="Jorgensen R."/>
            <person name="Joshi C."/>
            <person name="Kangasjarvi J."/>
            <person name="Karlsson J."/>
            <person name="Kelleher C."/>
            <person name="Kirkpatrick R."/>
            <person name="Kirst M."/>
            <person name="Kohler A."/>
            <person name="Kalluri U."/>
            <person name="Larimer F."/>
            <person name="Leebens-Mack J."/>
            <person name="Leple J.C."/>
            <person name="Locascio P."/>
            <person name="Lou Y."/>
            <person name="Lucas S."/>
            <person name="Martin F."/>
            <person name="Montanini B."/>
            <person name="Napoli C."/>
            <person name="Nelson D.R."/>
            <person name="Nelson C."/>
            <person name="Nieminen K."/>
            <person name="Nilsson O."/>
            <person name="Pereda V."/>
            <person name="Peter G."/>
            <person name="Philippe R."/>
            <person name="Pilate G."/>
            <person name="Poliakov A."/>
            <person name="Razumovskaya J."/>
            <person name="Richardson P."/>
            <person name="Rinaldi C."/>
            <person name="Ritland K."/>
            <person name="Rouze P."/>
            <person name="Ryaboy D."/>
            <person name="Schmutz J."/>
            <person name="Schrader J."/>
            <person name="Segerman B."/>
            <person name="Shin H."/>
            <person name="Siddiqui A."/>
            <person name="Sterky F."/>
            <person name="Terry A."/>
            <person name="Tsai C.J."/>
            <person name="Uberbacher E."/>
            <person name="Unneberg P."/>
            <person name="Vahala J."/>
            <person name="Wall K."/>
            <person name="Wessler S."/>
            <person name="Yang G."/>
            <person name="Yin T."/>
            <person name="Douglas C."/>
            <person name="Marra M."/>
            <person name="Sandberg G."/>
            <person name="Van de Peer Y."/>
            <person name="Rokhsar D."/>
        </authorList>
    </citation>
    <scope>NUCLEOTIDE SEQUENCE [LARGE SCALE GENOMIC DNA]</scope>
    <source>
        <strain evidence="2">cv. Nisqually</strain>
    </source>
</reference>
<evidence type="ECO:0000313" key="2">
    <source>
        <dbReference type="Proteomes" id="UP000006729"/>
    </source>
</evidence>
<gene>
    <name evidence="1" type="ORF">POPTR_001G177201v4</name>
</gene>
<evidence type="ECO:0000313" key="1">
    <source>
        <dbReference type="EMBL" id="KAI9401827.1"/>
    </source>
</evidence>
<name>A0ACC0TJR7_POPTR</name>
<proteinExistence type="predicted"/>
<organism evidence="1 2">
    <name type="scientific">Populus trichocarpa</name>
    <name type="common">Western balsam poplar</name>
    <name type="synonym">Populus balsamifera subsp. trichocarpa</name>
    <dbReference type="NCBI Taxonomy" id="3694"/>
    <lineage>
        <taxon>Eukaryota</taxon>
        <taxon>Viridiplantae</taxon>
        <taxon>Streptophyta</taxon>
        <taxon>Embryophyta</taxon>
        <taxon>Tracheophyta</taxon>
        <taxon>Spermatophyta</taxon>
        <taxon>Magnoliopsida</taxon>
        <taxon>eudicotyledons</taxon>
        <taxon>Gunneridae</taxon>
        <taxon>Pentapetalae</taxon>
        <taxon>rosids</taxon>
        <taxon>fabids</taxon>
        <taxon>Malpighiales</taxon>
        <taxon>Salicaceae</taxon>
        <taxon>Saliceae</taxon>
        <taxon>Populus</taxon>
    </lineage>
</organism>
<protein>
    <submittedName>
        <fullName evidence="1">Uncharacterized protein</fullName>
    </submittedName>
</protein>
<sequence>MKCTLFIFFLPWDLLLRIHEAVRVVYLLKTNRVLPFITGQNESGFFQSELSQ</sequence>
<keyword evidence="2" id="KW-1185">Reference proteome</keyword>